<gene>
    <name evidence="2" type="ORF">B0W44_08540</name>
</gene>
<dbReference type="AlphaFoldDB" id="A0A1U9K735"/>
<dbReference type="SUPFAM" id="SSF51735">
    <property type="entry name" value="NAD(P)-binding Rossmann-fold domains"/>
    <property type="match status" value="1"/>
</dbReference>
<evidence type="ECO:0000313" key="2">
    <source>
        <dbReference type="EMBL" id="AQS55830.1"/>
    </source>
</evidence>
<dbReference type="InterPro" id="IPR036291">
    <property type="entry name" value="NAD(P)-bd_dom_sf"/>
</dbReference>
<proteinExistence type="predicted"/>
<dbReference type="RefSeq" id="WP_077719691.1">
    <property type="nucleotide sequence ID" value="NZ_CP019699.1"/>
</dbReference>
<dbReference type="CDD" id="cd24146">
    <property type="entry name" value="nat-AmDH_N_like"/>
    <property type="match status" value="1"/>
</dbReference>
<name>A0A1U9K735_9BACL</name>
<reference evidence="2 3" key="1">
    <citation type="journal article" date="2015" name="Int. J. Syst. Evol. Microbiol.">
        <title>Novibacillus thermophilus gen. nov., sp. nov., a Gram-staining-negative and moderately thermophilic member of the family Thermoactinomycetaceae.</title>
        <authorList>
            <person name="Yang G."/>
            <person name="Chen J."/>
            <person name="Zhou S."/>
        </authorList>
    </citation>
    <scope>NUCLEOTIDE SEQUENCE [LARGE SCALE GENOMIC DNA]</scope>
    <source>
        <strain evidence="2 3">SG-1</strain>
    </source>
</reference>
<dbReference type="InterPro" id="IPR045760">
    <property type="entry name" value="DAP_DH_C"/>
</dbReference>
<dbReference type="OrthoDB" id="9767616at2"/>
<dbReference type="Proteomes" id="UP000188603">
    <property type="component" value="Chromosome"/>
</dbReference>
<keyword evidence="3" id="KW-1185">Reference proteome</keyword>
<accession>A0A1U9K735</accession>
<evidence type="ECO:0000313" key="3">
    <source>
        <dbReference type="Proteomes" id="UP000188603"/>
    </source>
</evidence>
<feature type="domain" description="2,4-diaminopentanoate dehydrogenase C-terminal" evidence="1">
    <location>
        <begin position="146"/>
        <end position="327"/>
    </location>
</feature>
<organism evidence="2 3">
    <name type="scientific">Novibacillus thermophilus</name>
    <dbReference type="NCBI Taxonomy" id="1471761"/>
    <lineage>
        <taxon>Bacteria</taxon>
        <taxon>Bacillati</taxon>
        <taxon>Bacillota</taxon>
        <taxon>Bacilli</taxon>
        <taxon>Bacillales</taxon>
        <taxon>Thermoactinomycetaceae</taxon>
        <taxon>Novibacillus</taxon>
    </lineage>
</organism>
<dbReference type="Gene3D" id="3.40.50.720">
    <property type="entry name" value="NAD(P)-binding Rossmann-like Domain"/>
    <property type="match status" value="1"/>
</dbReference>
<protein>
    <recommendedName>
        <fullName evidence="1">2,4-diaminopentanoate dehydrogenase C-terminal domain-containing protein</fullName>
    </recommendedName>
</protein>
<dbReference type="KEGG" id="ntr:B0W44_08540"/>
<evidence type="ECO:0000259" key="1">
    <source>
        <dbReference type="Pfam" id="PF19328"/>
    </source>
</evidence>
<dbReference type="Pfam" id="PF19328">
    <property type="entry name" value="DAP_DH_C"/>
    <property type="match status" value="1"/>
</dbReference>
<dbReference type="EMBL" id="CP019699">
    <property type="protein sequence ID" value="AQS55830.1"/>
    <property type="molecule type" value="Genomic_DNA"/>
</dbReference>
<sequence>MHEPQPVNVLSYGLGPIGLEIAKKCLQSPDVNVIGAVDIDPQKAGRDLGLLTSTEKTGISVVSSLEEFVKKQDGPTGGIAIHATGSDLKRVWPQIKGLLDCGFSVVSTCEELSYPWDRYPSLAKEIHTYAKDKHLTVLGTGVNPGFVMDTLALCLSAVIGDITAIQISRRVDVSKRRLPLQKKVGVGLEIDTFNQLAAEQKIGHVGLEESVRLIAYGLNLQLRNVKNSLEPTLSEQDDHKVAGLHQTSTGQTAEGITIALDLVMATGIDQVDEIVIHGDETRKLVVPGGIYGDTATAAIAINCSKLLHATPVRGLKTMADIGLPRNVQLVKEPYHGEN</sequence>